<evidence type="ECO:0000256" key="15">
    <source>
        <dbReference type="ARBA" id="ARBA00038456"/>
    </source>
</evidence>
<evidence type="ECO:0000256" key="14">
    <source>
        <dbReference type="ARBA" id="ARBA00037002"/>
    </source>
</evidence>
<evidence type="ECO:0000256" key="17">
    <source>
        <dbReference type="ARBA" id="ARBA00040123"/>
    </source>
</evidence>
<dbReference type="GO" id="GO:0016787">
    <property type="term" value="F:hydrolase activity"/>
    <property type="evidence" value="ECO:0007669"/>
    <property type="project" value="UniProtKB-KW"/>
</dbReference>
<dbReference type="AlphaFoldDB" id="A0A7K3LLH3"/>
<keyword evidence="6" id="KW-0053">Apoptosis</keyword>
<evidence type="ECO:0000256" key="9">
    <source>
        <dbReference type="ARBA" id="ARBA00022946"/>
    </source>
</evidence>
<dbReference type="PANTHER" id="PTHR12418:SF19">
    <property type="entry name" value="ACYL-COENZYME A THIOESTERASE THEM4"/>
    <property type="match status" value="1"/>
</dbReference>
<keyword evidence="7" id="KW-0378">Hydrolase</keyword>
<dbReference type="Pfam" id="PF03061">
    <property type="entry name" value="4HBT"/>
    <property type="match status" value="1"/>
</dbReference>
<feature type="domain" description="Thioesterase" evidence="24">
    <location>
        <begin position="122"/>
        <end position="191"/>
    </location>
</feature>
<evidence type="ECO:0000256" key="21">
    <source>
        <dbReference type="ARBA" id="ARBA00047969"/>
    </source>
</evidence>
<evidence type="ECO:0000256" key="22">
    <source>
        <dbReference type="ARBA" id="ARBA00048074"/>
    </source>
</evidence>
<dbReference type="EC" id="3.1.2.2" evidence="16"/>
<dbReference type="RefSeq" id="WP_059037087.1">
    <property type="nucleotide sequence ID" value="NZ_JAADZU010000011.1"/>
</dbReference>
<accession>A0A7K3LLH3</accession>
<dbReference type="EMBL" id="JAADZU010000011">
    <property type="protein sequence ID" value="NDK89013.1"/>
    <property type="molecule type" value="Genomic_DNA"/>
</dbReference>
<evidence type="ECO:0000256" key="23">
    <source>
        <dbReference type="ARBA" id="ARBA00048180"/>
    </source>
</evidence>
<evidence type="ECO:0000256" key="3">
    <source>
        <dbReference type="ARBA" id="ARBA00004632"/>
    </source>
</evidence>
<evidence type="ECO:0000256" key="8">
    <source>
        <dbReference type="ARBA" id="ARBA00022832"/>
    </source>
</evidence>
<keyword evidence="26" id="KW-1185">Reference proteome</keyword>
<evidence type="ECO:0000313" key="26">
    <source>
        <dbReference type="Proteomes" id="UP000466307"/>
    </source>
</evidence>
<comment type="subcellular location">
    <subcellularLocation>
        <location evidence="3">Cell projection</location>
        <location evidence="3">Ruffle membrane</location>
    </subcellularLocation>
    <subcellularLocation>
        <location evidence="2">Cytoplasm</location>
    </subcellularLocation>
    <subcellularLocation>
        <location evidence="1">Membrane</location>
        <topology evidence="1">Peripheral membrane protein</topology>
    </subcellularLocation>
</comment>
<evidence type="ECO:0000256" key="18">
    <source>
        <dbReference type="ARBA" id="ARBA00043210"/>
    </source>
</evidence>
<comment type="catalytic activity">
    <reaction evidence="14">
        <text>(9Z)-octadecenoyl-CoA + H2O = (9Z)-octadecenoate + CoA + H(+)</text>
        <dbReference type="Rhea" id="RHEA:40139"/>
        <dbReference type="ChEBI" id="CHEBI:15377"/>
        <dbReference type="ChEBI" id="CHEBI:15378"/>
        <dbReference type="ChEBI" id="CHEBI:30823"/>
        <dbReference type="ChEBI" id="CHEBI:57287"/>
        <dbReference type="ChEBI" id="CHEBI:57387"/>
    </reaction>
    <physiologicalReaction direction="left-to-right" evidence="14">
        <dbReference type="Rhea" id="RHEA:40140"/>
    </physiologicalReaction>
</comment>
<protein>
    <recommendedName>
        <fullName evidence="17">Acyl-coenzyme A thioesterase THEM4</fullName>
        <ecNumber evidence="16">3.1.2.2</ecNumber>
    </recommendedName>
    <alternativeName>
        <fullName evidence="18">Thioesterase superfamily member 4</fullName>
    </alternativeName>
</protein>
<dbReference type="InterPro" id="IPR006683">
    <property type="entry name" value="Thioestr_dom"/>
</dbReference>
<dbReference type="GO" id="GO:0005737">
    <property type="term" value="C:cytoplasm"/>
    <property type="evidence" value="ECO:0007669"/>
    <property type="project" value="UniProtKB-SubCell"/>
</dbReference>
<keyword evidence="11" id="KW-0472">Membrane</keyword>
<organism evidence="25 26">
    <name type="scientific">Gordonia desulfuricans</name>
    <dbReference type="NCBI Taxonomy" id="89051"/>
    <lineage>
        <taxon>Bacteria</taxon>
        <taxon>Bacillati</taxon>
        <taxon>Actinomycetota</taxon>
        <taxon>Actinomycetes</taxon>
        <taxon>Mycobacteriales</taxon>
        <taxon>Gordoniaceae</taxon>
        <taxon>Gordonia</taxon>
    </lineage>
</organism>
<evidence type="ECO:0000256" key="13">
    <source>
        <dbReference type="ARBA" id="ARBA00035852"/>
    </source>
</evidence>
<gene>
    <name evidence="25" type="ORF">GYA93_05375</name>
</gene>
<keyword evidence="12" id="KW-0966">Cell projection</keyword>
<reference evidence="25 26" key="1">
    <citation type="submission" date="2020-01" db="EMBL/GenBank/DDBJ databases">
        <title>Investigation of new actinobacteria for the biodesulphurisation of diesel fuel.</title>
        <authorList>
            <person name="Athi Narayanan S.M."/>
        </authorList>
    </citation>
    <scope>NUCLEOTIDE SEQUENCE [LARGE SCALE GENOMIC DNA]</scope>
    <source>
        <strain evidence="25 26">213E</strain>
    </source>
</reference>
<evidence type="ECO:0000256" key="6">
    <source>
        <dbReference type="ARBA" id="ARBA00022703"/>
    </source>
</evidence>
<dbReference type="GO" id="GO:0006631">
    <property type="term" value="P:fatty acid metabolic process"/>
    <property type="evidence" value="ECO:0007669"/>
    <property type="project" value="UniProtKB-KW"/>
</dbReference>
<comment type="catalytic activity">
    <reaction evidence="22">
        <text>dodecanoyl-CoA + H2O = dodecanoate + CoA + H(+)</text>
        <dbReference type="Rhea" id="RHEA:30135"/>
        <dbReference type="ChEBI" id="CHEBI:15377"/>
        <dbReference type="ChEBI" id="CHEBI:15378"/>
        <dbReference type="ChEBI" id="CHEBI:18262"/>
        <dbReference type="ChEBI" id="CHEBI:57287"/>
        <dbReference type="ChEBI" id="CHEBI:57375"/>
    </reaction>
    <physiologicalReaction direction="left-to-right" evidence="22">
        <dbReference type="Rhea" id="RHEA:30136"/>
    </physiologicalReaction>
</comment>
<keyword evidence="5" id="KW-0963">Cytoplasm</keyword>
<evidence type="ECO:0000256" key="1">
    <source>
        <dbReference type="ARBA" id="ARBA00004170"/>
    </source>
</evidence>
<evidence type="ECO:0000256" key="20">
    <source>
        <dbReference type="ARBA" id="ARBA00047734"/>
    </source>
</evidence>
<evidence type="ECO:0000256" key="10">
    <source>
        <dbReference type="ARBA" id="ARBA00023098"/>
    </source>
</evidence>
<keyword evidence="4" id="KW-1003">Cell membrane</keyword>
<evidence type="ECO:0000256" key="11">
    <source>
        <dbReference type="ARBA" id="ARBA00023136"/>
    </source>
</evidence>
<evidence type="ECO:0000256" key="12">
    <source>
        <dbReference type="ARBA" id="ARBA00023273"/>
    </source>
</evidence>
<evidence type="ECO:0000256" key="4">
    <source>
        <dbReference type="ARBA" id="ARBA00022475"/>
    </source>
</evidence>
<comment type="similarity">
    <text evidence="15">Belongs to the THEM4/THEM5 thioesterase family.</text>
</comment>
<dbReference type="InterPro" id="IPR029069">
    <property type="entry name" value="HotDog_dom_sf"/>
</dbReference>
<evidence type="ECO:0000256" key="16">
    <source>
        <dbReference type="ARBA" id="ARBA00038848"/>
    </source>
</evidence>
<dbReference type="Proteomes" id="UP000466307">
    <property type="component" value="Unassembled WGS sequence"/>
</dbReference>
<dbReference type="CDD" id="cd03443">
    <property type="entry name" value="PaaI_thioesterase"/>
    <property type="match status" value="1"/>
</dbReference>
<evidence type="ECO:0000313" key="25">
    <source>
        <dbReference type="EMBL" id="NDK89013.1"/>
    </source>
</evidence>
<evidence type="ECO:0000256" key="2">
    <source>
        <dbReference type="ARBA" id="ARBA00004496"/>
    </source>
</evidence>
<dbReference type="SUPFAM" id="SSF54637">
    <property type="entry name" value="Thioesterase/thiol ester dehydrase-isomerase"/>
    <property type="match status" value="1"/>
</dbReference>
<comment type="caution">
    <text evidence="25">The sequence shown here is derived from an EMBL/GenBank/DDBJ whole genome shotgun (WGS) entry which is preliminary data.</text>
</comment>
<evidence type="ECO:0000256" key="19">
    <source>
        <dbReference type="ARBA" id="ARBA00047588"/>
    </source>
</evidence>
<proteinExistence type="inferred from homology"/>
<sequence length="222" mass="23387">MSGYFTEDIGAQELQERTAVATDIAEAVRTLIADTVLTEVDASAAATAIEHIEAAAEILRSRQLPDDSFGVRFNTDGTKRTWGNAVIGTRNPIAPPLDVVFDDDGLAWAEFEMGPAYEGPAGLVHGGILAAILDQILGSAAEHAGAPGMTGTLTIRYRQGTKLGKVRAEARLDRVEGVKSIAVGRISTAEGTTAEAEGIFILPRWARESGAADKIRKALSDG</sequence>
<name>A0A7K3LLH3_9ACTN</name>
<keyword evidence="10" id="KW-0443">Lipid metabolism</keyword>
<dbReference type="GO" id="GO:0016020">
    <property type="term" value="C:membrane"/>
    <property type="evidence" value="ECO:0007669"/>
    <property type="project" value="UniProtKB-SubCell"/>
</dbReference>
<comment type="catalytic activity">
    <reaction evidence="21">
        <text>decanoyl-CoA + H2O = decanoate + CoA + H(+)</text>
        <dbReference type="Rhea" id="RHEA:40059"/>
        <dbReference type="ChEBI" id="CHEBI:15377"/>
        <dbReference type="ChEBI" id="CHEBI:15378"/>
        <dbReference type="ChEBI" id="CHEBI:27689"/>
        <dbReference type="ChEBI" id="CHEBI:57287"/>
        <dbReference type="ChEBI" id="CHEBI:61430"/>
    </reaction>
    <physiologicalReaction direction="left-to-right" evidence="21">
        <dbReference type="Rhea" id="RHEA:40060"/>
    </physiologicalReaction>
</comment>
<dbReference type="InterPro" id="IPR052365">
    <property type="entry name" value="THEM4/THEM5_acyl-CoA_thioest"/>
</dbReference>
<dbReference type="PANTHER" id="PTHR12418">
    <property type="entry name" value="ACYL-COENZYME A THIOESTERASE THEM4"/>
    <property type="match status" value="1"/>
</dbReference>
<comment type="catalytic activity">
    <reaction evidence="20">
        <text>hexadecanoyl-CoA + H2O = hexadecanoate + CoA + H(+)</text>
        <dbReference type="Rhea" id="RHEA:16645"/>
        <dbReference type="ChEBI" id="CHEBI:7896"/>
        <dbReference type="ChEBI" id="CHEBI:15377"/>
        <dbReference type="ChEBI" id="CHEBI:15378"/>
        <dbReference type="ChEBI" id="CHEBI:57287"/>
        <dbReference type="ChEBI" id="CHEBI:57379"/>
        <dbReference type="EC" id="3.1.2.2"/>
    </reaction>
    <physiologicalReaction direction="left-to-right" evidence="20">
        <dbReference type="Rhea" id="RHEA:16646"/>
    </physiologicalReaction>
</comment>
<keyword evidence="9" id="KW-0809">Transit peptide</keyword>
<comment type="catalytic activity">
    <reaction evidence="13">
        <text>(5Z,8Z,11Z,14Z)-eicosatetraenoyl-CoA + H2O = (5Z,8Z,11Z,14Z)-eicosatetraenoate + CoA + H(+)</text>
        <dbReference type="Rhea" id="RHEA:40151"/>
        <dbReference type="ChEBI" id="CHEBI:15377"/>
        <dbReference type="ChEBI" id="CHEBI:15378"/>
        <dbReference type="ChEBI" id="CHEBI:32395"/>
        <dbReference type="ChEBI" id="CHEBI:57287"/>
        <dbReference type="ChEBI" id="CHEBI:57368"/>
    </reaction>
    <physiologicalReaction direction="left-to-right" evidence="13">
        <dbReference type="Rhea" id="RHEA:40152"/>
    </physiologicalReaction>
</comment>
<evidence type="ECO:0000256" key="5">
    <source>
        <dbReference type="ARBA" id="ARBA00022490"/>
    </source>
</evidence>
<comment type="catalytic activity">
    <reaction evidence="23">
        <text>tetradecanoyl-CoA + H2O = tetradecanoate + CoA + H(+)</text>
        <dbReference type="Rhea" id="RHEA:40119"/>
        <dbReference type="ChEBI" id="CHEBI:15377"/>
        <dbReference type="ChEBI" id="CHEBI:15378"/>
        <dbReference type="ChEBI" id="CHEBI:30807"/>
        <dbReference type="ChEBI" id="CHEBI:57287"/>
        <dbReference type="ChEBI" id="CHEBI:57385"/>
    </reaction>
    <physiologicalReaction direction="left-to-right" evidence="23">
        <dbReference type="Rhea" id="RHEA:40120"/>
    </physiologicalReaction>
</comment>
<evidence type="ECO:0000259" key="24">
    <source>
        <dbReference type="Pfam" id="PF03061"/>
    </source>
</evidence>
<comment type="catalytic activity">
    <reaction evidence="19">
        <text>octanoyl-CoA + H2O = octanoate + CoA + H(+)</text>
        <dbReference type="Rhea" id="RHEA:30143"/>
        <dbReference type="ChEBI" id="CHEBI:15377"/>
        <dbReference type="ChEBI" id="CHEBI:15378"/>
        <dbReference type="ChEBI" id="CHEBI:25646"/>
        <dbReference type="ChEBI" id="CHEBI:57287"/>
        <dbReference type="ChEBI" id="CHEBI:57386"/>
    </reaction>
    <physiologicalReaction direction="left-to-right" evidence="19">
        <dbReference type="Rhea" id="RHEA:30144"/>
    </physiologicalReaction>
</comment>
<evidence type="ECO:0000256" key="7">
    <source>
        <dbReference type="ARBA" id="ARBA00022801"/>
    </source>
</evidence>
<dbReference type="Gene3D" id="3.10.129.10">
    <property type="entry name" value="Hotdog Thioesterase"/>
    <property type="match status" value="1"/>
</dbReference>
<keyword evidence="8" id="KW-0276">Fatty acid metabolism</keyword>